<comment type="similarity">
    <text evidence="1">Belongs to the DprA/Smf family.</text>
</comment>
<dbReference type="Pfam" id="PF02481">
    <property type="entry name" value="DNA_processg_A"/>
    <property type="match status" value="1"/>
</dbReference>
<feature type="domain" description="DprA winged helix" evidence="3">
    <location>
        <begin position="304"/>
        <end position="363"/>
    </location>
</feature>
<gene>
    <name evidence="4" type="ordered locus">Ppro_0529</name>
</gene>
<dbReference type="RefSeq" id="WP_011734473.1">
    <property type="nucleotide sequence ID" value="NC_008609.1"/>
</dbReference>
<dbReference type="OrthoDB" id="9785707at2"/>
<evidence type="ECO:0000259" key="3">
    <source>
        <dbReference type="Pfam" id="PF17782"/>
    </source>
</evidence>
<reference evidence="4 5" key="1">
    <citation type="submission" date="2006-10" db="EMBL/GenBank/DDBJ databases">
        <title>Complete sequence of chromosome of Pelobacter propionicus DSM 2379.</title>
        <authorList>
            <consortium name="US DOE Joint Genome Institute"/>
            <person name="Copeland A."/>
            <person name="Lucas S."/>
            <person name="Lapidus A."/>
            <person name="Barry K."/>
            <person name="Detter J.C."/>
            <person name="Glavina del Rio T."/>
            <person name="Hammon N."/>
            <person name="Israni S."/>
            <person name="Dalin E."/>
            <person name="Tice H."/>
            <person name="Pitluck S."/>
            <person name="Saunders E."/>
            <person name="Brettin T."/>
            <person name="Bruce D."/>
            <person name="Han C."/>
            <person name="Tapia R."/>
            <person name="Schmutz J."/>
            <person name="Larimer F."/>
            <person name="Land M."/>
            <person name="Hauser L."/>
            <person name="Kyrpides N."/>
            <person name="Kim E."/>
            <person name="Lovley D."/>
            <person name="Richardson P."/>
        </authorList>
    </citation>
    <scope>NUCLEOTIDE SEQUENCE [LARGE SCALE GENOMIC DNA]</scope>
    <source>
        <strain evidence="5">DSM 2379 / NBRC 103807 / OttBd1</strain>
    </source>
</reference>
<proteinExistence type="inferred from homology"/>
<dbReference type="Pfam" id="PF21102">
    <property type="entry name" value="DprA_N"/>
    <property type="match status" value="1"/>
</dbReference>
<keyword evidence="5" id="KW-1185">Reference proteome</keyword>
<dbReference type="InterPro" id="IPR057666">
    <property type="entry name" value="DrpA_SLOG"/>
</dbReference>
<dbReference type="InterPro" id="IPR003488">
    <property type="entry name" value="DprA"/>
</dbReference>
<dbReference type="Gene3D" id="1.10.10.10">
    <property type="entry name" value="Winged helix-like DNA-binding domain superfamily/Winged helix DNA-binding domain"/>
    <property type="match status" value="1"/>
</dbReference>
<dbReference type="PANTHER" id="PTHR43022">
    <property type="entry name" value="PROTEIN SMF"/>
    <property type="match status" value="1"/>
</dbReference>
<dbReference type="SUPFAM" id="SSF47781">
    <property type="entry name" value="RuvA domain 2-like"/>
    <property type="match status" value="1"/>
</dbReference>
<dbReference type="NCBIfam" id="TIGR00732">
    <property type="entry name" value="dprA"/>
    <property type="match status" value="1"/>
</dbReference>
<protein>
    <submittedName>
        <fullName evidence="4">DNA protecting protein DprA</fullName>
    </submittedName>
</protein>
<organism evidence="4 5">
    <name type="scientific">Pelobacter propionicus (strain DSM 2379 / NBRC 103807 / OttBd1)</name>
    <dbReference type="NCBI Taxonomy" id="338966"/>
    <lineage>
        <taxon>Bacteria</taxon>
        <taxon>Pseudomonadati</taxon>
        <taxon>Thermodesulfobacteriota</taxon>
        <taxon>Desulfuromonadia</taxon>
        <taxon>Desulfuromonadales</taxon>
        <taxon>Desulfuromonadaceae</taxon>
        <taxon>Pelobacter</taxon>
    </lineage>
</organism>
<evidence type="ECO:0000256" key="1">
    <source>
        <dbReference type="ARBA" id="ARBA00006525"/>
    </source>
</evidence>
<evidence type="ECO:0000259" key="2">
    <source>
        <dbReference type="Pfam" id="PF02481"/>
    </source>
</evidence>
<name>A1ALE0_PELPD</name>
<dbReference type="eggNOG" id="COG0758">
    <property type="taxonomic scope" value="Bacteria"/>
</dbReference>
<dbReference type="InterPro" id="IPR041614">
    <property type="entry name" value="DprA_WH"/>
</dbReference>
<evidence type="ECO:0000313" key="4">
    <source>
        <dbReference type="EMBL" id="ABK98160.1"/>
    </source>
</evidence>
<dbReference type="GO" id="GO:0009294">
    <property type="term" value="P:DNA-mediated transformation"/>
    <property type="evidence" value="ECO:0007669"/>
    <property type="project" value="InterPro"/>
</dbReference>
<dbReference type="Proteomes" id="UP000006732">
    <property type="component" value="Chromosome"/>
</dbReference>
<dbReference type="KEGG" id="ppd:Ppro_0529"/>
<dbReference type="InterPro" id="IPR036388">
    <property type="entry name" value="WH-like_DNA-bd_sf"/>
</dbReference>
<dbReference type="AlphaFoldDB" id="A1ALE0"/>
<dbReference type="InterPro" id="IPR010994">
    <property type="entry name" value="RuvA_2-like"/>
</dbReference>
<dbReference type="HOGENOM" id="CLU_029601_0_3_7"/>
<dbReference type="EMBL" id="CP000482">
    <property type="protein sequence ID" value="ABK98160.1"/>
    <property type="molecule type" value="Genomic_DNA"/>
</dbReference>
<feature type="domain" description="Smf/DprA SLOG" evidence="2">
    <location>
        <begin position="85"/>
        <end position="292"/>
    </location>
</feature>
<dbReference type="PANTHER" id="PTHR43022:SF1">
    <property type="entry name" value="PROTEIN SMF"/>
    <property type="match status" value="1"/>
</dbReference>
<dbReference type="SUPFAM" id="SSF102405">
    <property type="entry name" value="MCP/YpsA-like"/>
    <property type="match status" value="1"/>
</dbReference>
<dbReference type="Gene3D" id="3.40.50.450">
    <property type="match status" value="1"/>
</dbReference>
<sequence length="371" mass="39833">MPQRNDSSEELYWIGLKSVAGVGSVTFRRLLERFDTPRAALHAAPEELARVRGMTAAGIAAIAVGAWQRQAEEECRRLEKSGARLVTFTSSDYPKSLFQISDPPPFLYVKGKIRSHEPAIAMVGSRRATRYGVQATARLAEELARHGVAVISGMARGVDTAAHRGALAGDGRTIGVLGCGIDRIYPPENRDLFDEMAERGCLVSEFPLGTLPLGENFPRRNRIISGLANGVLVVEAAEKSGSLITAQYALEQGRDVFAVPGQIGFASCRGSNRLIKQGAKLVDCVEDMLEELPGWCVPSGAVSPPPEPRVFALTPREAGVYELLARGPLHIDDIIVQTELTAAEVSSMLLHLELKGAVTPLPGAHYAACGD</sequence>
<dbReference type="STRING" id="338966.Ppro_0529"/>
<accession>A1ALE0</accession>
<evidence type="ECO:0000313" key="5">
    <source>
        <dbReference type="Proteomes" id="UP000006732"/>
    </source>
</evidence>
<dbReference type="Pfam" id="PF17782">
    <property type="entry name" value="WHD_DprA"/>
    <property type="match status" value="1"/>
</dbReference>